<dbReference type="WBParaSite" id="ECPE_0001767001-mRNA-1">
    <property type="protein sequence ID" value="ECPE_0001767001-mRNA-1"/>
    <property type="gene ID" value="ECPE_0001767001"/>
</dbReference>
<reference evidence="1" key="1">
    <citation type="submission" date="2016-06" db="UniProtKB">
        <authorList>
            <consortium name="WormBaseParasite"/>
        </authorList>
    </citation>
    <scope>IDENTIFICATION</scope>
</reference>
<evidence type="ECO:0000313" key="1">
    <source>
        <dbReference type="WBParaSite" id="ECPE_0001767001-mRNA-1"/>
    </source>
</evidence>
<dbReference type="PANTHER" id="PTHR14663:SF2">
    <property type="entry name" value="METHYLTRANSFERASE NSUN7-RELATED"/>
    <property type="match status" value="1"/>
</dbReference>
<proteinExistence type="predicted"/>
<name>A0A183BEJ0_9TREM</name>
<dbReference type="AlphaFoldDB" id="A0A183BEJ0"/>
<protein>
    <submittedName>
        <fullName evidence="1">Piwi domain-containing protein</fullName>
    </submittedName>
</protein>
<organism evidence="1">
    <name type="scientific">Echinostoma caproni</name>
    <dbReference type="NCBI Taxonomy" id="27848"/>
    <lineage>
        <taxon>Eukaryota</taxon>
        <taxon>Metazoa</taxon>
        <taxon>Spiralia</taxon>
        <taxon>Lophotrochozoa</taxon>
        <taxon>Platyhelminthes</taxon>
        <taxon>Trematoda</taxon>
        <taxon>Digenea</taxon>
        <taxon>Plagiorchiida</taxon>
        <taxon>Echinostomata</taxon>
        <taxon>Echinostomatoidea</taxon>
        <taxon>Echinostomatidae</taxon>
        <taxon>Echinostoma</taxon>
    </lineage>
</organism>
<accession>A0A183BEJ0</accession>
<dbReference type="InterPro" id="IPR042620">
    <property type="entry name" value="NSUN7"/>
</dbReference>
<dbReference type="PANTHER" id="PTHR14663">
    <property type="entry name" value="METHYLTRANSFERASE NSUN7-RELATED"/>
    <property type="match status" value="1"/>
</dbReference>
<sequence length="129" mass="15237">LEEITFYMEYPDLKDEEYLVLVLVYDYTMRNFQRRTPPPQERSLPDLEKYMEYMPNSRLIMHPPGGELFKTVETAVQAMCMRLAAAVARVRVRNQVGSLRLLLPEEWRQSENLAESMPAYGWYNQLLGK</sequence>